<dbReference type="CDD" id="cd03747">
    <property type="entry name" value="Ntn_PGA_like"/>
    <property type="match status" value="1"/>
</dbReference>
<protein>
    <submittedName>
        <fullName evidence="4">Penicillin acylase family protein</fullName>
    </submittedName>
</protein>
<dbReference type="InterPro" id="IPR023343">
    <property type="entry name" value="Penicillin_amidase_dom1"/>
</dbReference>
<dbReference type="PIRSF" id="PIRSF001227">
    <property type="entry name" value="Pen_acylase"/>
    <property type="match status" value="1"/>
</dbReference>
<dbReference type="SUPFAM" id="SSF56235">
    <property type="entry name" value="N-terminal nucleophile aminohydrolases (Ntn hydrolases)"/>
    <property type="match status" value="1"/>
</dbReference>
<dbReference type="InterPro" id="IPR029055">
    <property type="entry name" value="Ntn_hydrolases_N"/>
</dbReference>
<dbReference type="RefSeq" id="WP_188312803.1">
    <property type="nucleotide sequence ID" value="NZ_JABTCG010000001.1"/>
</dbReference>
<keyword evidence="2" id="KW-0378">Hydrolase</keyword>
<dbReference type="Pfam" id="PF01804">
    <property type="entry name" value="Penicil_amidase"/>
    <property type="match status" value="1"/>
</dbReference>
<dbReference type="InterPro" id="IPR043146">
    <property type="entry name" value="Penicillin_amidase_N_B-knob"/>
</dbReference>
<gene>
    <name evidence="4" type="ORF">HPE63_03345</name>
</gene>
<evidence type="ECO:0000313" key="5">
    <source>
        <dbReference type="Proteomes" id="UP000598350"/>
    </source>
</evidence>
<keyword evidence="5" id="KW-1185">Reference proteome</keyword>
<name>A0ABR7V9W0_9FLAO</name>
<organism evidence="4 5">
    <name type="scientific">Maribacter arenosus</name>
    <dbReference type="NCBI Taxonomy" id="1854708"/>
    <lineage>
        <taxon>Bacteria</taxon>
        <taxon>Pseudomonadati</taxon>
        <taxon>Bacteroidota</taxon>
        <taxon>Flavobacteriia</taxon>
        <taxon>Flavobacteriales</taxon>
        <taxon>Flavobacteriaceae</taxon>
        <taxon>Maribacter</taxon>
    </lineage>
</organism>
<dbReference type="EMBL" id="JABTCG010000001">
    <property type="protein sequence ID" value="MBD0849691.1"/>
    <property type="molecule type" value="Genomic_DNA"/>
</dbReference>
<dbReference type="Gene3D" id="3.60.20.10">
    <property type="entry name" value="Glutamine Phosphoribosylpyrophosphate, subunit 1, domain 1"/>
    <property type="match status" value="1"/>
</dbReference>
<evidence type="ECO:0000256" key="1">
    <source>
        <dbReference type="ARBA" id="ARBA00006586"/>
    </source>
</evidence>
<dbReference type="PANTHER" id="PTHR34218:SF5">
    <property type="entry name" value="PENICILLIN ACYLASE FAMILY PROTEIN"/>
    <property type="match status" value="1"/>
</dbReference>
<dbReference type="PANTHER" id="PTHR34218">
    <property type="entry name" value="PEPTIDASE S45 PENICILLIN AMIDASE"/>
    <property type="match status" value="1"/>
</dbReference>
<dbReference type="Gene3D" id="1.10.1400.10">
    <property type="match status" value="1"/>
</dbReference>
<evidence type="ECO:0000313" key="4">
    <source>
        <dbReference type="EMBL" id="MBD0849691.1"/>
    </source>
</evidence>
<dbReference type="Proteomes" id="UP000598350">
    <property type="component" value="Unassembled WGS sequence"/>
</dbReference>
<dbReference type="Gene3D" id="1.10.439.10">
    <property type="entry name" value="Penicillin Amidohydrolase, domain 1"/>
    <property type="match status" value="1"/>
</dbReference>
<accession>A0ABR7V9W0</accession>
<dbReference type="Gene3D" id="2.30.120.10">
    <property type="match status" value="1"/>
</dbReference>
<comment type="caution">
    <text evidence="4">The sequence shown here is derived from an EMBL/GenBank/DDBJ whole genome shotgun (WGS) entry which is preliminary data.</text>
</comment>
<dbReference type="InterPro" id="IPR002692">
    <property type="entry name" value="S45"/>
</dbReference>
<reference evidence="4 5" key="1">
    <citation type="submission" date="2020-05" db="EMBL/GenBank/DDBJ databases">
        <title>The draft genome sequence of Maribacter arenosus CAU 1321.</title>
        <authorList>
            <person name="Mu L."/>
        </authorList>
    </citation>
    <scope>NUCLEOTIDE SEQUENCE [LARGE SCALE GENOMIC DNA]</scope>
    <source>
        <strain evidence="4 5">CAU 1321</strain>
    </source>
</reference>
<dbReference type="InterPro" id="IPR043147">
    <property type="entry name" value="Penicillin_amidase_A-knob"/>
</dbReference>
<evidence type="ECO:0000256" key="3">
    <source>
        <dbReference type="ARBA" id="ARBA00023145"/>
    </source>
</evidence>
<proteinExistence type="inferred from homology"/>
<evidence type="ECO:0000256" key="2">
    <source>
        <dbReference type="ARBA" id="ARBA00022801"/>
    </source>
</evidence>
<keyword evidence="3" id="KW-0865">Zymogen</keyword>
<dbReference type="InterPro" id="IPR014395">
    <property type="entry name" value="Pen/GL7ACA/AHL_acylase"/>
</dbReference>
<comment type="similarity">
    <text evidence="1">Belongs to the peptidase S45 family.</text>
</comment>
<sequence>MNNIKKIGLILLILLAIGAVFAGISVNALSPTYKGQKLLPKLSTATLVHYDTYGIPHIYADNETDAIRTLGYVHAQDRLWQMEVLRRIGTGRLSEVFGSKMLDTDKFFLSLGIDEATKQTVANLDKNSPMVQLSQAYLDGLNQFVADGPTPIEYYLTGLEKAPFDLGDIYNTVGYMAFSFAQAHKTDPLLTNIKDKLGEAYLLDLDININPNTEWIKNYKNTKKGDIQNSIAEMTNKALGALSLPMFEGSNSWVIAPSKTKNGKVIFANDPHIGFSQPSVWYEAHISTPSYEKYGYFMGGIPFPILAHDRNLAYGMTMFQNDDIDFYYEETHPTRKEKYKSRLGWATYEKVRKIIKIKDSTDYEFTYEKSEHGPILNGIAKQIDGEQPIAMWWMYTQHKNEVMDALYGMCHAKNLNGFQAALPKIHAPGLNIMYGDSEGNVAWWASAKLYKDGNSNQTKFVLKDSSDLNAPERYLDFSENPQAINPPWNYVYSANNQPDSIAGMIYPGYYLPENRAKRIVDLLEPKDDWRMEDVKEMITDVVSPINPKIVKELNKFVSAKELSDSQRVVLDKLSTWKGENNLDNIEPAVYHRWIYFFLKNTFADELGEDMFQQFLATHLLKRTIAPMAAKSESVWWDDINTKDNIETKAQIVITSLIEALQSLENDLGADPNQWTWDKLHTLEHPHPIGQVAALRPFFNVGPYPIQGTREVINNLAFNYDDTGMYAVTAGPSTRRIIDFSDIENSMSILPTGQSGNPFSEHYDDQAEMYVKGEFRKMMMNEKEIKDTSKSLLTFKPTQD</sequence>